<protein>
    <submittedName>
        <fullName evidence="1">Uncharacterized protein</fullName>
    </submittedName>
</protein>
<accession>A0AAQ3U5Y8</accession>
<dbReference type="AlphaFoldDB" id="A0AAQ3U5Y8"/>
<name>A0AAQ3U5Y8_PASNO</name>
<gene>
    <name evidence="1" type="ORF">U9M48_032819</name>
</gene>
<keyword evidence="2" id="KW-1185">Reference proteome</keyword>
<evidence type="ECO:0000313" key="1">
    <source>
        <dbReference type="EMBL" id="WVZ85966.1"/>
    </source>
</evidence>
<evidence type="ECO:0000313" key="2">
    <source>
        <dbReference type="Proteomes" id="UP001341281"/>
    </source>
</evidence>
<organism evidence="1 2">
    <name type="scientific">Paspalum notatum var. saurae</name>
    <dbReference type="NCBI Taxonomy" id="547442"/>
    <lineage>
        <taxon>Eukaryota</taxon>
        <taxon>Viridiplantae</taxon>
        <taxon>Streptophyta</taxon>
        <taxon>Embryophyta</taxon>
        <taxon>Tracheophyta</taxon>
        <taxon>Spermatophyta</taxon>
        <taxon>Magnoliopsida</taxon>
        <taxon>Liliopsida</taxon>
        <taxon>Poales</taxon>
        <taxon>Poaceae</taxon>
        <taxon>PACMAD clade</taxon>
        <taxon>Panicoideae</taxon>
        <taxon>Andropogonodae</taxon>
        <taxon>Paspaleae</taxon>
        <taxon>Paspalinae</taxon>
        <taxon>Paspalum</taxon>
    </lineage>
</organism>
<dbReference type="EMBL" id="CP144751">
    <property type="protein sequence ID" value="WVZ85966.1"/>
    <property type="molecule type" value="Genomic_DNA"/>
</dbReference>
<reference evidence="1 2" key="1">
    <citation type="submission" date="2024-02" db="EMBL/GenBank/DDBJ databases">
        <title>High-quality chromosome-scale genome assembly of Pensacola bahiagrass (Paspalum notatum Flugge var. saurae).</title>
        <authorList>
            <person name="Vega J.M."/>
            <person name="Podio M."/>
            <person name="Orjuela J."/>
            <person name="Siena L.A."/>
            <person name="Pessino S.C."/>
            <person name="Combes M.C."/>
            <person name="Mariac C."/>
            <person name="Albertini E."/>
            <person name="Pupilli F."/>
            <person name="Ortiz J.P.A."/>
            <person name="Leblanc O."/>
        </authorList>
    </citation>
    <scope>NUCLEOTIDE SEQUENCE [LARGE SCALE GENOMIC DNA]</scope>
    <source>
        <strain evidence="1">R1</strain>
        <tissue evidence="1">Leaf</tissue>
    </source>
</reference>
<dbReference type="Proteomes" id="UP001341281">
    <property type="component" value="Chromosome 07"/>
</dbReference>
<sequence length="76" mass="8464">MIPSLTQRAKRRTTNPAATHCVLVTTVCWYASSVTAAPTHPIRNPLRFRSMPPPRLSLLFSLLPNCSSSVLAWLLF</sequence>
<proteinExistence type="predicted"/>